<name>A0A843UAU3_COLES</name>
<reference evidence="1" key="1">
    <citation type="submission" date="2017-07" db="EMBL/GenBank/DDBJ databases">
        <title>Taro Niue Genome Assembly and Annotation.</title>
        <authorList>
            <person name="Atibalentja N."/>
            <person name="Keating K."/>
            <person name="Fields C.J."/>
        </authorList>
    </citation>
    <scope>NUCLEOTIDE SEQUENCE</scope>
    <source>
        <strain evidence="1">Niue_2</strain>
        <tissue evidence="1">Leaf</tissue>
    </source>
</reference>
<organism evidence="1 2">
    <name type="scientific">Colocasia esculenta</name>
    <name type="common">Wild taro</name>
    <name type="synonym">Arum esculentum</name>
    <dbReference type="NCBI Taxonomy" id="4460"/>
    <lineage>
        <taxon>Eukaryota</taxon>
        <taxon>Viridiplantae</taxon>
        <taxon>Streptophyta</taxon>
        <taxon>Embryophyta</taxon>
        <taxon>Tracheophyta</taxon>
        <taxon>Spermatophyta</taxon>
        <taxon>Magnoliopsida</taxon>
        <taxon>Liliopsida</taxon>
        <taxon>Araceae</taxon>
        <taxon>Aroideae</taxon>
        <taxon>Colocasieae</taxon>
        <taxon>Colocasia</taxon>
    </lineage>
</organism>
<gene>
    <name evidence="1" type="ORF">Taro_011722</name>
</gene>
<proteinExistence type="predicted"/>
<accession>A0A843UAU3</accession>
<evidence type="ECO:0000313" key="1">
    <source>
        <dbReference type="EMBL" id="MQL79286.1"/>
    </source>
</evidence>
<evidence type="ECO:0000313" key="2">
    <source>
        <dbReference type="Proteomes" id="UP000652761"/>
    </source>
</evidence>
<comment type="caution">
    <text evidence="1">The sequence shown here is derived from an EMBL/GenBank/DDBJ whole genome shotgun (WGS) entry which is preliminary data.</text>
</comment>
<sequence>MGVTHRIPLLTKKAHHRLKKKRIHVHMKPVINRLNAHGEILCSLQSEVQSIFLSQSAEAKEIGAVKVELPNMRSLHNFVIVVSTQFAYVSTLIVPPRTCSEASS</sequence>
<dbReference type="AlphaFoldDB" id="A0A843UAU3"/>
<dbReference type="EMBL" id="NMUH01000446">
    <property type="protein sequence ID" value="MQL79286.1"/>
    <property type="molecule type" value="Genomic_DNA"/>
</dbReference>
<protein>
    <submittedName>
        <fullName evidence="1">Uncharacterized protein</fullName>
    </submittedName>
</protein>
<keyword evidence="2" id="KW-1185">Reference proteome</keyword>
<dbReference type="Proteomes" id="UP000652761">
    <property type="component" value="Unassembled WGS sequence"/>
</dbReference>